<dbReference type="PANTHER" id="PTHR26374">
    <property type="entry name" value="ZINC FINGER PROTEIN ZAT5"/>
    <property type="match status" value="1"/>
</dbReference>
<feature type="non-terminal residue" evidence="12">
    <location>
        <position position="955"/>
    </location>
</feature>
<reference evidence="12 13" key="1">
    <citation type="journal article" date="2018" name="Science">
        <title>The opium poppy genome and morphinan production.</title>
        <authorList>
            <person name="Guo L."/>
            <person name="Winzer T."/>
            <person name="Yang X."/>
            <person name="Li Y."/>
            <person name="Ning Z."/>
            <person name="He Z."/>
            <person name="Teodor R."/>
            <person name="Lu Y."/>
            <person name="Bowser T.A."/>
            <person name="Graham I.A."/>
            <person name="Ye K."/>
        </authorList>
    </citation>
    <scope>NUCLEOTIDE SEQUENCE [LARGE SCALE GENOMIC DNA]</scope>
    <source>
        <strain evidence="13">cv. HN1</strain>
        <tissue evidence="12">Leaves</tissue>
    </source>
</reference>
<dbReference type="Pfam" id="PF13912">
    <property type="entry name" value="zf-C2H2_6"/>
    <property type="match status" value="10"/>
</dbReference>
<evidence type="ECO:0000256" key="7">
    <source>
        <dbReference type="ARBA" id="ARBA00023163"/>
    </source>
</evidence>
<keyword evidence="5" id="KW-0862">Zinc</keyword>
<protein>
    <recommendedName>
        <fullName evidence="11">C2H2-type domain-containing protein</fullName>
    </recommendedName>
</protein>
<dbReference type="InterPro" id="IPR013087">
    <property type="entry name" value="Znf_C2H2_type"/>
</dbReference>
<dbReference type="SMART" id="SM00355">
    <property type="entry name" value="ZnF_C2H2"/>
    <property type="match status" value="9"/>
</dbReference>
<dbReference type="InterPro" id="IPR036236">
    <property type="entry name" value="Znf_C2H2_sf"/>
</dbReference>
<comment type="subcellular location">
    <subcellularLocation>
        <location evidence="1">Nucleus</location>
    </subcellularLocation>
</comment>
<feature type="domain" description="C2H2-type" evidence="11">
    <location>
        <begin position="487"/>
        <end position="514"/>
    </location>
</feature>
<evidence type="ECO:0000256" key="1">
    <source>
        <dbReference type="ARBA" id="ARBA00004123"/>
    </source>
</evidence>
<proteinExistence type="predicted"/>
<name>A0A4Y7KV92_PAPSO</name>
<feature type="region of interest" description="Disordered" evidence="10">
    <location>
        <begin position="812"/>
        <end position="841"/>
    </location>
</feature>
<dbReference type="PANTHER" id="PTHR26374:SF456">
    <property type="entry name" value="ZINC FINGER PROTEIN ZAT5-LIKE"/>
    <property type="match status" value="1"/>
</dbReference>
<organism evidence="12 13">
    <name type="scientific">Papaver somniferum</name>
    <name type="common">Opium poppy</name>
    <dbReference type="NCBI Taxonomy" id="3469"/>
    <lineage>
        <taxon>Eukaryota</taxon>
        <taxon>Viridiplantae</taxon>
        <taxon>Streptophyta</taxon>
        <taxon>Embryophyta</taxon>
        <taxon>Tracheophyta</taxon>
        <taxon>Spermatophyta</taxon>
        <taxon>Magnoliopsida</taxon>
        <taxon>Ranunculales</taxon>
        <taxon>Papaveraceae</taxon>
        <taxon>Papaveroideae</taxon>
        <taxon>Papaver</taxon>
    </lineage>
</organism>
<evidence type="ECO:0000313" key="13">
    <source>
        <dbReference type="Proteomes" id="UP000316621"/>
    </source>
</evidence>
<gene>
    <name evidence="12" type="ORF">C5167_001784</name>
</gene>
<feature type="region of interest" description="Disordered" evidence="10">
    <location>
        <begin position="513"/>
        <end position="535"/>
    </location>
</feature>
<feature type="domain" description="C2H2-type" evidence="11">
    <location>
        <begin position="844"/>
        <end position="866"/>
    </location>
</feature>
<keyword evidence="2" id="KW-0479">Metal-binding</keyword>
<evidence type="ECO:0000256" key="2">
    <source>
        <dbReference type="ARBA" id="ARBA00022723"/>
    </source>
</evidence>
<evidence type="ECO:0000256" key="3">
    <source>
        <dbReference type="ARBA" id="ARBA00022737"/>
    </source>
</evidence>
<dbReference type="PROSITE" id="PS50157">
    <property type="entry name" value="ZINC_FINGER_C2H2_2"/>
    <property type="match status" value="9"/>
</dbReference>
<feature type="compositionally biased region" description="Polar residues" evidence="10">
    <location>
        <begin position="825"/>
        <end position="840"/>
    </location>
</feature>
<dbReference type="SUPFAM" id="SSF57667">
    <property type="entry name" value="beta-beta-alpha zinc fingers"/>
    <property type="match status" value="5"/>
</dbReference>
<dbReference type="GO" id="GO:0005634">
    <property type="term" value="C:nucleus"/>
    <property type="evidence" value="ECO:0007669"/>
    <property type="project" value="UniProtKB-SubCell"/>
</dbReference>
<feature type="domain" description="C2H2-type" evidence="11">
    <location>
        <begin position="796"/>
        <end position="823"/>
    </location>
</feature>
<evidence type="ECO:0000256" key="4">
    <source>
        <dbReference type="ARBA" id="ARBA00022771"/>
    </source>
</evidence>
<dbReference type="Proteomes" id="UP000316621">
    <property type="component" value="Chromosome 9"/>
</dbReference>
<dbReference type="PROSITE" id="PS00028">
    <property type="entry name" value="ZINC_FINGER_C2H2_1"/>
    <property type="match status" value="9"/>
</dbReference>
<evidence type="ECO:0000256" key="6">
    <source>
        <dbReference type="ARBA" id="ARBA00023015"/>
    </source>
</evidence>
<keyword evidence="4 9" id="KW-0863">Zinc-finger</keyword>
<evidence type="ECO:0000256" key="9">
    <source>
        <dbReference type="PROSITE-ProRule" id="PRU00042"/>
    </source>
</evidence>
<dbReference type="Gene3D" id="3.30.160.60">
    <property type="entry name" value="Classic Zinc Finger"/>
    <property type="match status" value="4"/>
</dbReference>
<keyword evidence="7" id="KW-0804">Transcription</keyword>
<feature type="domain" description="C2H2-type" evidence="11">
    <location>
        <begin position="297"/>
        <end position="319"/>
    </location>
</feature>
<dbReference type="STRING" id="3469.A0A4Y7KV92"/>
<keyword evidence="6" id="KW-0805">Transcription regulation</keyword>
<dbReference type="Gramene" id="RZC76098">
    <property type="protein sequence ID" value="RZC76098"/>
    <property type="gene ID" value="C5167_001784"/>
</dbReference>
<feature type="domain" description="C2H2-type" evidence="11">
    <location>
        <begin position="55"/>
        <end position="77"/>
    </location>
</feature>
<evidence type="ECO:0000259" key="11">
    <source>
        <dbReference type="PROSITE" id="PS50157"/>
    </source>
</evidence>
<sequence length="955" mass="105712">MMSNKRSRAEMEDSMVVTMAKCLMLLSRDKGGIDFQSLIDQKQMRTTSSTQNRVYECKTCNKQFLSFQALGGHRASHKTRSVMDLYSSDDQKVNDYEKQAKKFAAGQALGGHMRRHRAAMIESSTTIPATAGTGLSSSLPSDITTDEKVVVPVLKRSNSRRVLSLNLDLDLSLSLQPLNDNDLEFSTDHYKEMMSNKRSRGEMEESMAETMAMCLMLFSRDNGEAIEYQSVIQQHTMPTSSPGRIYECKTCNKQFPSFQALGGHRASHKKPRLMELYSSDNQTINDNQQQAKKQNGHECSICGLTFAIGQALGGHMRRHRAAVVESNSATTATAETTTITGLSSSSSDDTNISFQEERLPQVPVLKRSNSSRRVLSLNLDLSLSLLPYRSRGEMEESMAATMAKCLMLLSRDRGDIDYQSVIQQHKMPSSTQGRIYECKTCDKRFPSFQALGGHRASHRKPRLMELYSSDDQSINDDQQQGKKQKVHECSICGLTFAIGQALGGHMRKHRAAMIESSSTTATAETTSTGLSSSSSSDFTHITLQQEVVPEVPVLKRSNSSRRVLSLNLDLSLSLLPLDNTGFEFSTTRNGGEMEKSMTATMVKYLSLLSHDNGDIDYDSVIQKQRMPTSIQGRIYECKTCNKQFPSFQALGGHRASHKKPRLMELYSLDNQSISDNQQQAKKQKVHECSICGSKFAIGQALGGHMRRHRAAMNECSSTIAAATTTGLSSSSSDNTDISFQEDVLPQVPRGREETEDISIASMAKFLMLLSSGRGEFDHHPVVQTQATSISSRSRVYKCKTCNRKFPSFQALGGHRASHKKPRLVNQISSDSPGGKQQMTKPKTHECSICGLKFAVGQALGGHMRKHRAILIEISSTKEAAAATTTELSSSSSDITNNTTHKEQLLLPEVKKSNNRILSLNLDLNLSAFPTTTMDSNDFEFSTLVEPRKQTSVPPM</sequence>
<dbReference type="AlphaFoldDB" id="A0A4Y7KV92"/>
<feature type="domain" description="C2H2-type" evidence="11">
    <location>
        <begin position="436"/>
        <end position="463"/>
    </location>
</feature>
<dbReference type="EMBL" id="CM010723">
    <property type="protein sequence ID" value="RZC76098.1"/>
    <property type="molecule type" value="Genomic_DNA"/>
</dbReference>
<feature type="domain" description="C2H2-type" evidence="11">
    <location>
        <begin position="246"/>
        <end position="273"/>
    </location>
</feature>
<evidence type="ECO:0000256" key="5">
    <source>
        <dbReference type="ARBA" id="ARBA00022833"/>
    </source>
</evidence>
<evidence type="ECO:0000256" key="8">
    <source>
        <dbReference type="ARBA" id="ARBA00023242"/>
    </source>
</evidence>
<feature type="domain" description="C2H2-type" evidence="11">
    <location>
        <begin position="635"/>
        <end position="662"/>
    </location>
</feature>
<evidence type="ECO:0000313" key="12">
    <source>
        <dbReference type="EMBL" id="RZC76098.1"/>
    </source>
</evidence>
<keyword evidence="3" id="KW-0677">Repeat</keyword>
<feature type="domain" description="C2H2-type" evidence="11">
    <location>
        <begin position="686"/>
        <end position="713"/>
    </location>
</feature>
<keyword evidence="8" id="KW-0539">Nucleus</keyword>
<feature type="compositionally biased region" description="Low complexity" evidence="10">
    <location>
        <begin position="515"/>
        <end position="535"/>
    </location>
</feature>
<evidence type="ECO:0000256" key="10">
    <source>
        <dbReference type="SAM" id="MobiDB-lite"/>
    </source>
</evidence>
<dbReference type="GO" id="GO:0008270">
    <property type="term" value="F:zinc ion binding"/>
    <property type="evidence" value="ECO:0007669"/>
    <property type="project" value="UniProtKB-KW"/>
</dbReference>
<accession>A0A4Y7KV92</accession>
<keyword evidence="13" id="KW-1185">Reference proteome</keyword>